<dbReference type="STRING" id="3821.A0A151QN30"/>
<dbReference type="Proteomes" id="UP000075243">
    <property type="component" value="Unassembled WGS sequence"/>
</dbReference>
<dbReference type="PANTHER" id="PTHR23272">
    <property type="entry name" value="BED FINGER-RELATED"/>
    <property type="match status" value="1"/>
</dbReference>
<dbReference type="EMBL" id="KQ485768">
    <property type="protein sequence ID" value="KYP31662.1"/>
    <property type="molecule type" value="Genomic_DNA"/>
</dbReference>
<organism evidence="2 3">
    <name type="scientific">Cajanus cajan</name>
    <name type="common">Pigeon pea</name>
    <name type="synonym">Cajanus indicus</name>
    <dbReference type="NCBI Taxonomy" id="3821"/>
    <lineage>
        <taxon>Eukaryota</taxon>
        <taxon>Viridiplantae</taxon>
        <taxon>Streptophyta</taxon>
        <taxon>Embryophyta</taxon>
        <taxon>Tracheophyta</taxon>
        <taxon>Spermatophyta</taxon>
        <taxon>Magnoliopsida</taxon>
        <taxon>eudicotyledons</taxon>
        <taxon>Gunneridae</taxon>
        <taxon>Pentapetalae</taxon>
        <taxon>rosids</taxon>
        <taxon>fabids</taxon>
        <taxon>Fabales</taxon>
        <taxon>Fabaceae</taxon>
        <taxon>Papilionoideae</taxon>
        <taxon>50 kb inversion clade</taxon>
        <taxon>NPAAA clade</taxon>
        <taxon>indigoferoid/millettioid clade</taxon>
        <taxon>Phaseoleae</taxon>
        <taxon>Cajanus</taxon>
    </lineage>
</organism>
<proteinExistence type="predicted"/>
<dbReference type="SUPFAM" id="SSF53098">
    <property type="entry name" value="Ribonuclease H-like"/>
    <property type="match status" value="1"/>
</dbReference>
<evidence type="ECO:0000313" key="2">
    <source>
        <dbReference type="EMBL" id="KYP31662.1"/>
    </source>
</evidence>
<dbReference type="Pfam" id="PF05699">
    <property type="entry name" value="Dimer_Tnp_hAT"/>
    <property type="match status" value="1"/>
</dbReference>
<dbReference type="AlphaFoldDB" id="A0A151QN30"/>
<keyword evidence="3" id="KW-1185">Reference proteome</keyword>
<dbReference type="InterPro" id="IPR012337">
    <property type="entry name" value="RNaseH-like_sf"/>
</dbReference>
<sequence length="152" mass="17492">MHWLISQNFDGEVASSLKEKVEFSLKLLFQEYNGGRDEVEVNSQKAQLNERGSDDPYGYNHFFQRTSSNKSELRKYLEEALEHSYRDLDILNWWKLNSGRFQILAKIAKDLLVIPVSIVASESAFSIGGRILDPYRSSLTPRMVEALICTQD</sequence>
<dbReference type="InterPro" id="IPR008906">
    <property type="entry name" value="HATC_C_dom"/>
</dbReference>
<name>A0A151QN30_CAJCA</name>
<feature type="domain" description="HAT C-terminal dimerisation" evidence="1">
    <location>
        <begin position="72"/>
        <end position="152"/>
    </location>
</feature>
<dbReference type="OMA" id="GWVPMGC"/>
<dbReference type="GO" id="GO:0046983">
    <property type="term" value="F:protein dimerization activity"/>
    <property type="evidence" value="ECO:0007669"/>
    <property type="project" value="InterPro"/>
</dbReference>
<evidence type="ECO:0000313" key="3">
    <source>
        <dbReference type="Proteomes" id="UP000075243"/>
    </source>
</evidence>
<gene>
    <name evidence="2" type="ORF">KK1_047887</name>
</gene>
<dbReference type="PANTHER" id="PTHR23272:SF184">
    <property type="entry name" value="OS03G0311250 PROTEIN"/>
    <property type="match status" value="1"/>
</dbReference>
<protein>
    <submittedName>
        <fullName evidence="2">AC transposase</fullName>
    </submittedName>
</protein>
<dbReference type="Gramene" id="C.cajan_45721.t">
    <property type="protein sequence ID" value="C.cajan_45721.t.cds1"/>
    <property type="gene ID" value="C.cajan_45721"/>
</dbReference>
<evidence type="ECO:0000259" key="1">
    <source>
        <dbReference type="Pfam" id="PF05699"/>
    </source>
</evidence>
<accession>A0A151QN30</accession>
<reference evidence="2" key="1">
    <citation type="journal article" date="2012" name="Nat. Biotechnol.">
        <title>Draft genome sequence of pigeonpea (Cajanus cajan), an orphan legume crop of resource-poor farmers.</title>
        <authorList>
            <person name="Varshney R.K."/>
            <person name="Chen W."/>
            <person name="Li Y."/>
            <person name="Bharti A.K."/>
            <person name="Saxena R.K."/>
            <person name="Schlueter J.A."/>
            <person name="Donoghue M.T."/>
            <person name="Azam S."/>
            <person name="Fan G."/>
            <person name="Whaley A.M."/>
            <person name="Farmer A.D."/>
            <person name="Sheridan J."/>
            <person name="Iwata A."/>
            <person name="Tuteja R."/>
            <person name="Penmetsa R.V."/>
            <person name="Wu W."/>
            <person name="Upadhyaya H.D."/>
            <person name="Yang S.P."/>
            <person name="Shah T."/>
            <person name="Saxena K.B."/>
            <person name="Michael T."/>
            <person name="McCombie W.R."/>
            <person name="Yang B."/>
            <person name="Zhang G."/>
            <person name="Yang H."/>
            <person name="Wang J."/>
            <person name="Spillane C."/>
            <person name="Cook D.R."/>
            <person name="May G.D."/>
            <person name="Xu X."/>
            <person name="Jackson S.A."/>
        </authorList>
    </citation>
    <scope>NUCLEOTIDE SEQUENCE [LARGE SCALE GENOMIC DNA]</scope>
</reference>